<dbReference type="AlphaFoldDB" id="A0A6G4WSL5"/>
<comment type="caution">
    <text evidence="1">The sequence shown here is derived from an EMBL/GenBank/DDBJ whole genome shotgun (WGS) entry which is preliminary data.</text>
</comment>
<name>A0A6G4WSL5_9ACTN</name>
<dbReference type="EMBL" id="JAAKZZ010000034">
    <property type="protein sequence ID" value="NGO67842.1"/>
    <property type="molecule type" value="Genomic_DNA"/>
</dbReference>
<dbReference type="Gene3D" id="3.30.420.10">
    <property type="entry name" value="Ribonuclease H-like superfamily/Ribonuclease H"/>
    <property type="match status" value="1"/>
</dbReference>
<dbReference type="InterPro" id="IPR012337">
    <property type="entry name" value="RNaseH-like_sf"/>
</dbReference>
<dbReference type="InterPro" id="IPR036397">
    <property type="entry name" value="RNaseH_sf"/>
</dbReference>
<keyword evidence="2" id="KW-1185">Reference proteome</keyword>
<dbReference type="GO" id="GO:0003676">
    <property type="term" value="F:nucleic acid binding"/>
    <property type="evidence" value="ECO:0007669"/>
    <property type="project" value="InterPro"/>
</dbReference>
<organism evidence="1 2">
    <name type="scientific">Streptomyces boncukensis</name>
    <dbReference type="NCBI Taxonomy" id="2711219"/>
    <lineage>
        <taxon>Bacteria</taxon>
        <taxon>Bacillati</taxon>
        <taxon>Actinomycetota</taxon>
        <taxon>Actinomycetes</taxon>
        <taxon>Kitasatosporales</taxon>
        <taxon>Streptomycetaceae</taxon>
        <taxon>Streptomyces</taxon>
    </lineage>
</organism>
<dbReference type="SUPFAM" id="SSF53098">
    <property type="entry name" value="Ribonuclease H-like"/>
    <property type="match status" value="1"/>
</dbReference>
<sequence length="189" mass="20066">MTRPASEPTLFDAGPPLAVVAFDLSVAATGICYRDGSTATVKTRVADGDRRLLQIAEAARIAVGGPHLGLGHAPTLAVLEDIPQNSHAAKAISMVHGVVRSVLIEAGVPYALVTAATLKAYATGRGAGDKTAMVMSAYKRAGLEFADDNCCDAWWLWCAGRDHLGIPPIELPKAQRDRLAKVKWPEIER</sequence>
<evidence type="ECO:0000313" key="2">
    <source>
        <dbReference type="Proteomes" id="UP000477722"/>
    </source>
</evidence>
<accession>A0A6G4WSL5</accession>
<dbReference type="Proteomes" id="UP000477722">
    <property type="component" value="Unassembled WGS sequence"/>
</dbReference>
<dbReference type="RefSeq" id="WP_165297500.1">
    <property type="nucleotide sequence ID" value="NZ_JAAKZZ010000034.1"/>
</dbReference>
<protein>
    <submittedName>
        <fullName evidence="1">Crossover junction endodeoxyribonuclease RuvC</fullName>
    </submittedName>
</protein>
<proteinExistence type="predicted"/>
<reference evidence="1 2" key="1">
    <citation type="submission" date="2020-02" db="EMBL/GenBank/DDBJ databases">
        <title>Whole-genome analyses of novel actinobacteria.</title>
        <authorList>
            <person name="Sahin N."/>
            <person name="Tatar D."/>
        </authorList>
    </citation>
    <scope>NUCLEOTIDE SEQUENCE [LARGE SCALE GENOMIC DNA]</scope>
    <source>
        <strain evidence="1 2">SB3404</strain>
    </source>
</reference>
<evidence type="ECO:0000313" key="1">
    <source>
        <dbReference type="EMBL" id="NGO67842.1"/>
    </source>
</evidence>
<gene>
    <name evidence="1" type="ORF">G5C65_05625</name>
</gene>